<accession>X1NCL3</accession>
<dbReference type="SUPFAM" id="SSF51726">
    <property type="entry name" value="UROD/MetE-like"/>
    <property type="match status" value="1"/>
</dbReference>
<reference evidence="1" key="1">
    <citation type="journal article" date="2014" name="Front. Microbiol.">
        <title>High frequency of phylogenetically diverse reductive dehalogenase-homologous genes in deep subseafloor sedimentary metagenomes.</title>
        <authorList>
            <person name="Kawai M."/>
            <person name="Futagami T."/>
            <person name="Toyoda A."/>
            <person name="Takaki Y."/>
            <person name="Nishi S."/>
            <person name="Hori S."/>
            <person name="Arai W."/>
            <person name="Tsubouchi T."/>
            <person name="Morono Y."/>
            <person name="Uchiyama I."/>
            <person name="Ito T."/>
            <person name="Fujiyama A."/>
            <person name="Inagaki F."/>
            <person name="Takami H."/>
        </authorList>
    </citation>
    <scope>NUCLEOTIDE SEQUENCE</scope>
    <source>
        <strain evidence="1">Expedition CK06-06</strain>
    </source>
</reference>
<proteinExistence type="predicted"/>
<evidence type="ECO:0008006" key="2">
    <source>
        <dbReference type="Google" id="ProtNLM"/>
    </source>
</evidence>
<name>X1NCL3_9ZZZZ</name>
<dbReference type="EMBL" id="BARV01009472">
    <property type="protein sequence ID" value="GAI16409.1"/>
    <property type="molecule type" value="Genomic_DNA"/>
</dbReference>
<feature type="non-terminal residue" evidence="1">
    <location>
        <position position="284"/>
    </location>
</feature>
<dbReference type="InterPro" id="IPR038071">
    <property type="entry name" value="UROD/MetE-like_sf"/>
</dbReference>
<dbReference type="Gene3D" id="3.20.20.210">
    <property type="match status" value="1"/>
</dbReference>
<evidence type="ECO:0000313" key="1">
    <source>
        <dbReference type="EMBL" id="GAI16409.1"/>
    </source>
</evidence>
<dbReference type="AlphaFoldDB" id="X1NCL3"/>
<protein>
    <recommendedName>
        <fullName evidence="2">Methionine synthase</fullName>
    </recommendedName>
</protein>
<gene>
    <name evidence="1" type="ORF">S06H3_18671</name>
</gene>
<organism evidence="1">
    <name type="scientific">marine sediment metagenome</name>
    <dbReference type="NCBI Taxonomy" id="412755"/>
    <lineage>
        <taxon>unclassified sequences</taxon>
        <taxon>metagenomes</taxon>
        <taxon>ecological metagenomes</taxon>
    </lineage>
</organism>
<comment type="caution">
    <text evidence="1">The sequence shown here is derived from an EMBL/GenBank/DDBJ whole genome shotgun (WGS) entry which is preliminary data.</text>
</comment>
<sequence length="284" mass="31464">MPYVEFGCLPTIIGSMPHTDPQAACSDIIHYLKDIPAWPQLPKRSFLENMYVQFSQGFPGVVVRENRIYVDRSQDLDKPLEALYAAYLENNADKYPVSPDYAAGLHRFLALKNLSPLAVKGQITGPVTWGLTVTDDSHKAIIYDDVLGDAVAKLLRLKASWQEKELSQISKNTIIFVDEPYMAAFGSVGVLLSKERIISLLEEVFDGISRLKGVHCCGNTDWSVLLGTSADILSTDTYNYAQSLSLYPAEVKKFLDRGGTIAWGIIPNDEESLAKESVASLNDR</sequence>